<name>A0A7W7RXW5_9ACTN</name>
<dbReference type="AlphaFoldDB" id="A0A7W7RXW5"/>
<proteinExistence type="predicted"/>
<sequence>MTHRPVETSQTCAVPLSPSPQSPVARWLPEGLSANAVIFERCPYGRLSIVPRMRILSVASRCAGVTPWSRSSAVSRARNGGRSRAGAKDVQSASVIRFSSSAGSAAARVAGSAKRPGTGRGPGTFPALRALKLRERREECRLVVPRYALEKTGFRRVRSGMGRPVIGA</sequence>
<protein>
    <submittedName>
        <fullName evidence="1">Uncharacterized protein</fullName>
    </submittedName>
</protein>
<reference evidence="1 2" key="1">
    <citation type="submission" date="2020-08" db="EMBL/GenBank/DDBJ databases">
        <title>Sequencing the genomes of 1000 actinobacteria strains.</title>
        <authorList>
            <person name="Klenk H.-P."/>
        </authorList>
    </citation>
    <scope>NUCLEOTIDE SEQUENCE [LARGE SCALE GENOMIC DNA]</scope>
    <source>
        <strain evidence="1 2">DSM 43023</strain>
    </source>
</reference>
<dbReference type="RefSeq" id="WP_184756101.1">
    <property type="nucleotide sequence ID" value="NZ_JACHJU010000001.1"/>
</dbReference>
<dbReference type="EMBL" id="JACHJU010000001">
    <property type="protein sequence ID" value="MBB4940264.1"/>
    <property type="molecule type" value="Genomic_DNA"/>
</dbReference>
<comment type="caution">
    <text evidence="1">The sequence shown here is derived from an EMBL/GenBank/DDBJ whole genome shotgun (WGS) entry which is preliminary data.</text>
</comment>
<evidence type="ECO:0000313" key="2">
    <source>
        <dbReference type="Proteomes" id="UP000534286"/>
    </source>
</evidence>
<gene>
    <name evidence="1" type="ORF">FHR32_004569</name>
</gene>
<accession>A0A7W7RXW5</accession>
<evidence type="ECO:0000313" key="1">
    <source>
        <dbReference type="EMBL" id="MBB4940264.1"/>
    </source>
</evidence>
<keyword evidence="2" id="KW-1185">Reference proteome</keyword>
<organism evidence="1 2">
    <name type="scientific">Streptosporangium album</name>
    <dbReference type="NCBI Taxonomy" id="47479"/>
    <lineage>
        <taxon>Bacteria</taxon>
        <taxon>Bacillati</taxon>
        <taxon>Actinomycetota</taxon>
        <taxon>Actinomycetes</taxon>
        <taxon>Streptosporangiales</taxon>
        <taxon>Streptosporangiaceae</taxon>
        <taxon>Streptosporangium</taxon>
    </lineage>
</organism>
<dbReference type="Proteomes" id="UP000534286">
    <property type="component" value="Unassembled WGS sequence"/>
</dbReference>